<evidence type="ECO:0000313" key="3">
    <source>
        <dbReference type="Proteomes" id="UP000252519"/>
    </source>
</evidence>
<sequence length="60" mass="6949">MSFTMNEFGMFYIMRGGVLFVNIMVGIAILIVTLHYFSFKRHVVNSSSPVLQGMKRYQKL</sequence>
<keyword evidence="3" id="KW-1185">Reference proteome</keyword>
<keyword evidence="1" id="KW-1133">Transmembrane helix</keyword>
<evidence type="ECO:0000313" key="2">
    <source>
        <dbReference type="EMBL" id="RCN43868.1"/>
    </source>
</evidence>
<dbReference type="Proteomes" id="UP000252519">
    <property type="component" value="Unassembled WGS sequence"/>
</dbReference>
<evidence type="ECO:0000256" key="1">
    <source>
        <dbReference type="SAM" id="Phobius"/>
    </source>
</evidence>
<organism evidence="2 3">
    <name type="scientific">Ancylostoma caninum</name>
    <name type="common">Dog hookworm</name>
    <dbReference type="NCBI Taxonomy" id="29170"/>
    <lineage>
        <taxon>Eukaryota</taxon>
        <taxon>Metazoa</taxon>
        <taxon>Ecdysozoa</taxon>
        <taxon>Nematoda</taxon>
        <taxon>Chromadorea</taxon>
        <taxon>Rhabditida</taxon>
        <taxon>Rhabditina</taxon>
        <taxon>Rhabditomorpha</taxon>
        <taxon>Strongyloidea</taxon>
        <taxon>Ancylostomatidae</taxon>
        <taxon>Ancylostomatinae</taxon>
        <taxon>Ancylostoma</taxon>
    </lineage>
</organism>
<gene>
    <name evidence="2" type="ORF">ANCCAN_10140</name>
</gene>
<accession>A0A368GJL2</accession>
<name>A0A368GJL2_ANCCA</name>
<reference evidence="2 3" key="1">
    <citation type="submission" date="2014-10" db="EMBL/GenBank/DDBJ databases">
        <title>Draft genome of the hookworm Ancylostoma caninum.</title>
        <authorList>
            <person name="Mitreva M."/>
        </authorList>
    </citation>
    <scope>NUCLEOTIDE SEQUENCE [LARGE SCALE GENOMIC DNA]</scope>
    <source>
        <strain evidence="2 3">Baltimore</strain>
    </source>
</reference>
<keyword evidence="1" id="KW-0812">Transmembrane</keyword>
<dbReference type="EMBL" id="JOJR01000144">
    <property type="protein sequence ID" value="RCN43868.1"/>
    <property type="molecule type" value="Genomic_DNA"/>
</dbReference>
<feature type="transmembrane region" description="Helical" evidence="1">
    <location>
        <begin position="12"/>
        <end position="37"/>
    </location>
</feature>
<dbReference type="AlphaFoldDB" id="A0A368GJL2"/>
<proteinExistence type="predicted"/>
<comment type="caution">
    <text evidence="2">The sequence shown here is derived from an EMBL/GenBank/DDBJ whole genome shotgun (WGS) entry which is preliminary data.</text>
</comment>
<keyword evidence="1" id="KW-0472">Membrane</keyword>
<protein>
    <submittedName>
        <fullName evidence="2">Uncharacterized protein</fullName>
    </submittedName>
</protein>